<dbReference type="InterPro" id="IPR041102">
    <property type="entry name" value="UvrA_inter"/>
</dbReference>
<keyword evidence="8 18" id="KW-0863">Zinc-finger</keyword>
<keyword evidence="14 18" id="KW-0742">SOS response</keyword>
<feature type="zinc finger region" description="C4-type" evidence="18">
    <location>
        <begin position="253"/>
        <end position="280"/>
    </location>
</feature>
<evidence type="ECO:0000256" key="17">
    <source>
        <dbReference type="ARBA" id="ARBA00042156"/>
    </source>
</evidence>
<reference evidence="21 22" key="1">
    <citation type="submission" date="2019-03" db="EMBL/GenBank/DDBJ databases">
        <title>Above-ground endophytic microbial communities from plants in different locations in the United States.</title>
        <authorList>
            <person name="Frank C."/>
        </authorList>
    </citation>
    <scope>NUCLEOTIDE SEQUENCE [LARGE SCALE GENOMIC DNA]</scope>
    <source>
        <strain evidence="21 22">LP_13_YM</strain>
    </source>
</reference>
<feature type="compositionally biased region" description="Low complexity" evidence="19">
    <location>
        <begin position="959"/>
        <end position="978"/>
    </location>
</feature>
<keyword evidence="3 18" id="KW-0479">Metal-binding</keyword>
<dbReference type="RefSeq" id="WP_132141105.1">
    <property type="nucleotide sequence ID" value="NZ_SMCS01000001.1"/>
</dbReference>
<evidence type="ECO:0000256" key="16">
    <source>
        <dbReference type="ARBA" id="ARBA00039316"/>
    </source>
</evidence>
<evidence type="ECO:0000256" key="18">
    <source>
        <dbReference type="HAMAP-Rule" id="MF_00205"/>
    </source>
</evidence>
<dbReference type="CDD" id="cd03270">
    <property type="entry name" value="ABC_UvrA_I"/>
    <property type="match status" value="1"/>
</dbReference>
<proteinExistence type="inferred from homology"/>
<evidence type="ECO:0000256" key="12">
    <source>
        <dbReference type="ARBA" id="ARBA00023125"/>
    </source>
</evidence>
<keyword evidence="10 18" id="KW-0067">ATP-binding</keyword>
<dbReference type="Proteomes" id="UP000295645">
    <property type="component" value="Unassembled WGS sequence"/>
</dbReference>
<dbReference type="GO" id="GO:0009432">
    <property type="term" value="P:SOS response"/>
    <property type="evidence" value="ECO:0007669"/>
    <property type="project" value="UniProtKB-UniRule"/>
</dbReference>
<evidence type="ECO:0000259" key="20">
    <source>
        <dbReference type="PROSITE" id="PS50893"/>
    </source>
</evidence>
<keyword evidence="5 18" id="KW-0547">Nucleotide-binding</keyword>
<dbReference type="CDD" id="cd03271">
    <property type="entry name" value="ABC_UvrA_II"/>
    <property type="match status" value="1"/>
</dbReference>
<dbReference type="HAMAP" id="MF_00205">
    <property type="entry name" value="UvrA"/>
    <property type="match status" value="1"/>
</dbReference>
<comment type="subcellular location">
    <subcellularLocation>
        <location evidence="1 18">Cytoplasm</location>
    </subcellularLocation>
</comment>
<dbReference type="InterPro" id="IPR041552">
    <property type="entry name" value="UvrA_DNA-bd"/>
</dbReference>
<evidence type="ECO:0000256" key="1">
    <source>
        <dbReference type="ARBA" id="ARBA00004496"/>
    </source>
</evidence>
<evidence type="ECO:0000256" key="9">
    <source>
        <dbReference type="ARBA" id="ARBA00022833"/>
    </source>
</evidence>
<evidence type="ECO:0000256" key="3">
    <source>
        <dbReference type="ARBA" id="ARBA00022723"/>
    </source>
</evidence>
<keyword evidence="11 18" id="KW-0267">Excision nuclease</keyword>
<keyword evidence="7 18" id="KW-0228">DNA excision</keyword>
<keyword evidence="22" id="KW-1185">Reference proteome</keyword>
<dbReference type="NCBIfam" id="TIGR00630">
    <property type="entry name" value="uvra"/>
    <property type="match status" value="1"/>
</dbReference>
<dbReference type="NCBIfam" id="NF001503">
    <property type="entry name" value="PRK00349.1"/>
    <property type="match status" value="1"/>
</dbReference>
<comment type="caution">
    <text evidence="21">The sequence shown here is derived from an EMBL/GenBank/DDBJ whole genome shotgun (WGS) entry which is preliminary data.</text>
</comment>
<evidence type="ECO:0000256" key="2">
    <source>
        <dbReference type="ARBA" id="ARBA00022490"/>
    </source>
</evidence>
<accession>A0A4R3YWV6</accession>
<dbReference type="Gene3D" id="1.20.1580.10">
    <property type="entry name" value="ABC transporter ATPase like domain"/>
    <property type="match status" value="3"/>
</dbReference>
<dbReference type="Gene3D" id="1.10.8.280">
    <property type="entry name" value="ABC transporter ATPase domain-like"/>
    <property type="match status" value="1"/>
</dbReference>
<dbReference type="FunFam" id="1.10.8.280:FF:000001">
    <property type="entry name" value="UvrABC system protein A"/>
    <property type="match status" value="1"/>
</dbReference>
<dbReference type="GO" id="GO:0016887">
    <property type="term" value="F:ATP hydrolysis activity"/>
    <property type="evidence" value="ECO:0007669"/>
    <property type="project" value="InterPro"/>
</dbReference>
<evidence type="ECO:0000256" key="14">
    <source>
        <dbReference type="ARBA" id="ARBA00023236"/>
    </source>
</evidence>
<dbReference type="GO" id="GO:0006289">
    <property type="term" value="P:nucleotide-excision repair"/>
    <property type="evidence" value="ECO:0007669"/>
    <property type="project" value="UniProtKB-UniRule"/>
</dbReference>
<feature type="domain" description="ABC transporter" evidence="20">
    <location>
        <begin position="605"/>
        <end position="936"/>
    </location>
</feature>
<dbReference type="Pfam" id="PF17755">
    <property type="entry name" value="UvrA_DNA-bind"/>
    <property type="match status" value="1"/>
</dbReference>
<feature type="binding site" evidence="18">
    <location>
        <begin position="31"/>
        <end position="38"/>
    </location>
    <ligand>
        <name>ATP</name>
        <dbReference type="ChEBI" id="CHEBI:30616"/>
    </ligand>
</feature>
<dbReference type="PANTHER" id="PTHR43152">
    <property type="entry name" value="UVRABC SYSTEM PROTEIN A"/>
    <property type="match status" value="1"/>
</dbReference>
<dbReference type="Gene3D" id="3.40.50.300">
    <property type="entry name" value="P-loop containing nucleotide triphosphate hydrolases"/>
    <property type="match status" value="3"/>
</dbReference>
<protein>
    <recommendedName>
        <fullName evidence="16 18">UvrABC system protein A</fullName>
        <shortName evidence="18">UvrA protein</shortName>
    </recommendedName>
    <alternativeName>
        <fullName evidence="17 18">Excinuclease ABC subunit A</fullName>
    </alternativeName>
</protein>
<dbReference type="PANTHER" id="PTHR43152:SF3">
    <property type="entry name" value="UVRABC SYSTEM PROTEIN A"/>
    <property type="match status" value="1"/>
</dbReference>
<evidence type="ECO:0000256" key="10">
    <source>
        <dbReference type="ARBA" id="ARBA00022840"/>
    </source>
</evidence>
<dbReference type="GO" id="GO:0008270">
    <property type="term" value="F:zinc ion binding"/>
    <property type="evidence" value="ECO:0007669"/>
    <property type="project" value="UniProtKB-UniRule"/>
</dbReference>
<dbReference type="PROSITE" id="PS50893">
    <property type="entry name" value="ABC_TRANSPORTER_2"/>
    <property type="match status" value="1"/>
</dbReference>
<dbReference type="InterPro" id="IPR004602">
    <property type="entry name" value="UvrA"/>
</dbReference>
<evidence type="ECO:0000256" key="11">
    <source>
        <dbReference type="ARBA" id="ARBA00022881"/>
    </source>
</evidence>
<name>A0A4R3YWV6_9GAMM</name>
<keyword evidence="6 18" id="KW-0227">DNA damage</keyword>
<keyword evidence="2 18" id="KW-0963">Cytoplasm</keyword>
<evidence type="ECO:0000313" key="22">
    <source>
        <dbReference type="Proteomes" id="UP000295645"/>
    </source>
</evidence>
<dbReference type="Gene3D" id="3.30.190.20">
    <property type="match status" value="1"/>
</dbReference>
<comment type="function">
    <text evidence="18">The UvrABC repair system catalyzes the recognition and processing of DNA lesions. UvrA is an ATPase and a DNA-binding protein. A damage recognition complex composed of 2 UvrA and 2 UvrB subunits scans DNA for abnormalities. When the presence of a lesion has been verified by UvrB, the UvrA molecules dissociate.</text>
</comment>
<evidence type="ECO:0000313" key="21">
    <source>
        <dbReference type="EMBL" id="TCV97012.1"/>
    </source>
</evidence>
<evidence type="ECO:0000256" key="7">
    <source>
        <dbReference type="ARBA" id="ARBA00022769"/>
    </source>
</evidence>
<dbReference type="GO" id="GO:0009380">
    <property type="term" value="C:excinuclease repair complex"/>
    <property type="evidence" value="ECO:0007669"/>
    <property type="project" value="InterPro"/>
</dbReference>
<evidence type="ECO:0000256" key="19">
    <source>
        <dbReference type="SAM" id="MobiDB-lite"/>
    </source>
</evidence>
<dbReference type="GO" id="GO:0005737">
    <property type="term" value="C:cytoplasm"/>
    <property type="evidence" value="ECO:0007669"/>
    <property type="project" value="UniProtKB-SubCell"/>
</dbReference>
<evidence type="ECO:0000256" key="8">
    <source>
        <dbReference type="ARBA" id="ARBA00022771"/>
    </source>
</evidence>
<feature type="binding site" evidence="18">
    <location>
        <begin position="640"/>
        <end position="647"/>
    </location>
    <ligand>
        <name>ATP</name>
        <dbReference type="ChEBI" id="CHEBI:30616"/>
    </ligand>
</feature>
<comment type="similarity">
    <text evidence="15 18">Belongs to the ABC transporter superfamily. UvrA family.</text>
</comment>
<feature type="region of interest" description="Disordered" evidence="19">
    <location>
        <begin position="959"/>
        <end position="986"/>
    </location>
</feature>
<gene>
    <name evidence="18" type="primary">uvrA</name>
    <name evidence="21" type="ORF">EC912_1014</name>
</gene>
<dbReference type="FunFam" id="1.20.1580.10:FF:000002">
    <property type="entry name" value="UvrABC system protein A"/>
    <property type="match status" value="1"/>
</dbReference>
<comment type="subunit">
    <text evidence="18">Forms a heterotetramer with UvrB during the search for lesions.</text>
</comment>
<keyword evidence="9 18" id="KW-0862">Zinc</keyword>
<evidence type="ECO:0000256" key="15">
    <source>
        <dbReference type="ARBA" id="ARBA00038000"/>
    </source>
</evidence>
<sequence length="986" mass="108350">MDTIRIRGARTHNLKNIDLDLPRDRLIVITGLSGSGKSSLAFDTIYAEGQRRYVESLSAYARQFLSIMEKPDVDHIEGLSPAISIEQKSTSHNPRSTVGTITEVYDYLRLLYARVGTPRCPTHAIPLEAQTISQMVDHALALDAEKRWMLLAPVVRERKGEHVQIFDQLRAQGFVRARVDGVVYDLDAVPPLTLRQKHTIEAVIDRFRPRDDIKQRLAESFETALRLGEGIVVLVDMDNAKAPEQLFSSRYSCPMCDYSLPELEPRLFSFNSPVGACPTCDGLGVTQVFDPARVVGHPELSLAGGAIRGWDRRNAYYFQMIMSLAKHYGFDADTAWRELPKSVQNAVLRGSGKDVIPFRYITERGGKVTREHRFEGILPNLERRYRETESAAVREELSKYIADHPCPDCNGQRLNPSARNVFVADRAIPSLTSLAIDDALGFFDSLSLPGWRGEIAVKIVKEIRERLTFLNDVGLNYLTLDRQADSLSGGEAQRIRLASQIGAGLVGVMYVLDEPSIGLHQRDNERLLGTLTRLRDLGNTVIVVEHDEDAIRAADYVLDIGPGAGVHGGEIVGAGTLEQVLKSPRSITAKYLTGERGIAVPTKRREAKDGQWIELKGASGNNLKDVDLSVPVGVFTCVTGVSGSGKSTLINDTLYRLAAAELNGSSEQPAAYESVEGLELFDKVVDIDQSPIGRTPRSNPATYTGLFTPLRELFSQVPEARQRGYTPGRFSFNVRGGRCEACEGDGMIKVEMHFLPDVYVPCDVCHGKRYNRETLEVLYKGHTIADVLNMTVEDAYRLFEPVPVIARKLETLRAVGLDYVKLGQSATTLSGGEAQRVKLSKELSKRDTGSTLYILDEPTTGLHFHDIEQLLDVLHRLVEHGNTVVVIEHNLDVIKTADWLVDLGPEGGAGGGRILVSGTPEKIAATKDSHTGRFLAPHLKSVKAPAKAVTKTVATKSAAKAVTTKAPQTKSKAAAKPVAAKKKKTA</sequence>
<dbReference type="AlphaFoldDB" id="A0A4R3YWV6"/>
<evidence type="ECO:0000256" key="5">
    <source>
        <dbReference type="ARBA" id="ARBA00022741"/>
    </source>
</evidence>
<dbReference type="GO" id="GO:0003677">
    <property type="term" value="F:DNA binding"/>
    <property type="evidence" value="ECO:0007669"/>
    <property type="project" value="UniProtKB-UniRule"/>
</dbReference>
<dbReference type="EMBL" id="SMCS01000001">
    <property type="protein sequence ID" value="TCV97012.1"/>
    <property type="molecule type" value="Genomic_DNA"/>
</dbReference>
<keyword evidence="12 18" id="KW-0238">DNA-binding</keyword>
<organism evidence="21 22">
    <name type="scientific">Luteibacter rhizovicinus</name>
    <dbReference type="NCBI Taxonomy" id="242606"/>
    <lineage>
        <taxon>Bacteria</taxon>
        <taxon>Pseudomonadati</taxon>
        <taxon>Pseudomonadota</taxon>
        <taxon>Gammaproteobacteria</taxon>
        <taxon>Lysobacterales</taxon>
        <taxon>Rhodanobacteraceae</taxon>
        <taxon>Luteibacter</taxon>
    </lineage>
</organism>
<dbReference type="GO" id="GO:0009381">
    <property type="term" value="F:excinuclease ABC activity"/>
    <property type="evidence" value="ECO:0007669"/>
    <property type="project" value="UniProtKB-UniRule"/>
</dbReference>
<dbReference type="InterPro" id="IPR003439">
    <property type="entry name" value="ABC_transporter-like_ATP-bd"/>
</dbReference>
<dbReference type="PROSITE" id="PS00211">
    <property type="entry name" value="ABC_TRANSPORTER_1"/>
    <property type="match status" value="2"/>
</dbReference>
<evidence type="ECO:0000256" key="4">
    <source>
        <dbReference type="ARBA" id="ARBA00022737"/>
    </source>
</evidence>
<keyword evidence="4 18" id="KW-0677">Repeat</keyword>
<keyword evidence="13 18" id="KW-0234">DNA repair</keyword>
<dbReference type="InterPro" id="IPR017871">
    <property type="entry name" value="ABC_transporter-like_CS"/>
</dbReference>
<evidence type="ECO:0000256" key="13">
    <source>
        <dbReference type="ARBA" id="ARBA00023204"/>
    </source>
</evidence>
<dbReference type="GO" id="GO:0005524">
    <property type="term" value="F:ATP binding"/>
    <property type="evidence" value="ECO:0007669"/>
    <property type="project" value="UniProtKB-UniRule"/>
</dbReference>
<dbReference type="SUPFAM" id="SSF52540">
    <property type="entry name" value="P-loop containing nucleoside triphosphate hydrolases"/>
    <property type="match status" value="2"/>
</dbReference>
<dbReference type="InterPro" id="IPR027417">
    <property type="entry name" value="P-loop_NTPase"/>
</dbReference>
<evidence type="ECO:0000256" key="6">
    <source>
        <dbReference type="ARBA" id="ARBA00022763"/>
    </source>
</evidence>
<dbReference type="Pfam" id="PF17760">
    <property type="entry name" value="UvrA_inter"/>
    <property type="match status" value="1"/>
</dbReference>
<dbReference type="OrthoDB" id="9809851at2"/>
<feature type="zinc finger region" description="C4-type" evidence="18">
    <location>
        <begin position="739"/>
        <end position="765"/>
    </location>
</feature>